<dbReference type="AlphaFoldDB" id="A0ABD1Y5P1"/>
<keyword evidence="1" id="KW-1133">Transmembrane helix</keyword>
<evidence type="ECO:0000256" key="1">
    <source>
        <dbReference type="SAM" id="Phobius"/>
    </source>
</evidence>
<evidence type="ECO:0000313" key="3">
    <source>
        <dbReference type="EMBL" id="KAL2621946.1"/>
    </source>
</evidence>
<evidence type="ECO:0000259" key="2">
    <source>
        <dbReference type="PROSITE" id="PS51677"/>
    </source>
</evidence>
<dbReference type="InterPro" id="IPR002509">
    <property type="entry name" value="NODB_dom"/>
</dbReference>
<keyword evidence="1" id="KW-0812">Transmembrane</keyword>
<dbReference type="GO" id="GO:0004099">
    <property type="term" value="F:chitin deacetylase activity"/>
    <property type="evidence" value="ECO:0007669"/>
    <property type="project" value="UniProtKB-ARBA"/>
</dbReference>
<dbReference type="SUPFAM" id="SSF88713">
    <property type="entry name" value="Glycoside hydrolase/deacetylase"/>
    <property type="match status" value="1"/>
</dbReference>
<comment type="caution">
    <text evidence="3">The sequence shown here is derived from an EMBL/GenBank/DDBJ whole genome shotgun (WGS) entry which is preliminary data.</text>
</comment>
<feature type="transmembrane region" description="Helical" evidence="1">
    <location>
        <begin position="70"/>
        <end position="92"/>
    </location>
</feature>
<organism evidence="3 4">
    <name type="scientific">Riccia fluitans</name>
    <dbReference type="NCBI Taxonomy" id="41844"/>
    <lineage>
        <taxon>Eukaryota</taxon>
        <taxon>Viridiplantae</taxon>
        <taxon>Streptophyta</taxon>
        <taxon>Embryophyta</taxon>
        <taxon>Marchantiophyta</taxon>
        <taxon>Marchantiopsida</taxon>
        <taxon>Marchantiidae</taxon>
        <taxon>Marchantiales</taxon>
        <taxon>Ricciaceae</taxon>
        <taxon>Riccia</taxon>
    </lineage>
</organism>
<dbReference type="Pfam" id="PF01522">
    <property type="entry name" value="Polysacc_deac_1"/>
    <property type="match status" value="1"/>
</dbReference>
<dbReference type="PANTHER" id="PTHR10587">
    <property type="entry name" value="GLYCOSYL TRANSFERASE-RELATED"/>
    <property type="match status" value="1"/>
</dbReference>
<keyword evidence="4" id="KW-1185">Reference proteome</keyword>
<dbReference type="InterPro" id="IPR011330">
    <property type="entry name" value="Glyco_hydro/deAcase_b/a-brl"/>
</dbReference>
<accession>A0ABD1Y5P1</accession>
<proteinExistence type="predicted"/>
<dbReference type="EMBL" id="JBHFFA010000006">
    <property type="protein sequence ID" value="KAL2621946.1"/>
    <property type="molecule type" value="Genomic_DNA"/>
</dbReference>
<sequence length="335" mass="38424">MHYALLHPVSSARLRFRFHRDSSFCSRSKLTTVYPVGTSHDFRKRILCSNTGIPMRAAIFTSTAMDLGGIALVLAGGFVVLAAFAAGISLAFQPTWVVRWVQKAQPDVFFLKPTEDKVISLTVDDAPHPDITPQILDVLRENDCKATFFVIGENVDQWPGLVERIHTEGHEVGNHTMQDAASWRLSPNEFLSQLIVTEERITKYFTVDVSGRQIKWFRPGHGFYTRWMLEISKAQGYKVALGSLFPLDTLFTAQAWLISKYLLWRMHRGAIIILHDRQPQKHQTIEVLKMILPVLKRKGYDVMIFHMKCALRKHPEQTKVLSGLNFCTLWEFWVR</sequence>
<dbReference type="PROSITE" id="PS51677">
    <property type="entry name" value="NODB"/>
    <property type="match status" value="1"/>
</dbReference>
<gene>
    <name evidence="3" type="ORF">R1flu_002151</name>
</gene>
<name>A0ABD1Y5P1_9MARC</name>
<protein>
    <recommendedName>
        <fullName evidence="2">NodB homology domain-containing protein</fullName>
    </recommendedName>
</protein>
<feature type="domain" description="NodB homology" evidence="2">
    <location>
        <begin position="117"/>
        <end position="303"/>
    </location>
</feature>
<dbReference type="PANTHER" id="PTHR10587:SF137">
    <property type="entry name" value="4-DEOXY-4-FORMAMIDO-L-ARABINOSE-PHOSPHOUNDECAPRENOL DEFORMYLASE ARND-RELATED"/>
    <property type="match status" value="1"/>
</dbReference>
<dbReference type="Gene3D" id="3.20.20.370">
    <property type="entry name" value="Glycoside hydrolase/deacetylase"/>
    <property type="match status" value="1"/>
</dbReference>
<dbReference type="InterPro" id="IPR050248">
    <property type="entry name" value="Polysacc_deacetylase_ArnD"/>
</dbReference>
<evidence type="ECO:0000313" key="4">
    <source>
        <dbReference type="Proteomes" id="UP001605036"/>
    </source>
</evidence>
<dbReference type="Proteomes" id="UP001605036">
    <property type="component" value="Unassembled WGS sequence"/>
</dbReference>
<reference evidence="3 4" key="1">
    <citation type="submission" date="2024-09" db="EMBL/GenBank/DDBJ databases">
        <title>Chromosome-scale assembly of Riccia fluitans.</title>
        <authorList>
            <person name="Paukszto L."/>
            <person name="Sawicki J."/>
            <person name="Karawczyk K."/>
            <person name="Piernik-Szablinska J."/>
            <person name="Szczecinska M."/>
            <person name="Mazdziarz M."/>
        </authorList>
    </citation>
    <scope>NUCLEOTIDE SEQUENCE [LARGE SCALE GENOMIC DNA]</scope>
    <source>
        <strain evidence="3">Rf_01</strain>
        <tissue evidence="3">Aerial parts of the thallus</tissue>
    </source>
</reference>
<keyword evidence="1" id="KW-0472">Membrane</keyword>